<feature type="region of interest" description="Disordered" evidence="1">
    <location>
        <begin position="169"/>
        <end position="195"/>
    </location>
</feature>
<name>A0A0N9HQI7_9PSEU</name>
<sequence>MVVVTIVIALVVLCAGALVTLRLVEVNTDAGVEPAGGRPAKECAVNSEALDAAKVGVYSGGSQNETSVKCDYGTRKGTDGATLTTAIIEVKPVKRDSATPDPDTAFDDFARPPSSGSPQVLDDPRFKFGNQRKLYQTQYGELTMLMLYVRTGSTLYRIEYTSSTKGFFSDSPTPADKMKPGLETLARDMDKRARR</sequence>
<dbReference type="KEGG" id="kphy:AOZ06_08750"/>
<dbReference type="AlphaFoldDB" id="A0A0N9HQI7"/>
<evidence type="ECO:0000313" key="3">
    <source>
        <dbReference type="Proteomes" id="UP000063699"/>
    </source>
</evidence>
<evidence type="ECO:0000256" key="1">
    <source>
        <dbReference type="SAM" id="MobiDB-lite"/>
    </source>
</evidence>
<evidence type="ECO:0008006" key="4">
    <source>
        <dbReference type="Google" id="ProtNLM"/>
    </source>
</evidence>
<evidence type="ECO:0000313" key="2">
    <source>
        <dbReference type="EMBL" id="ALG07004.1"/>
    </source>
</evidence>
<keyword evidence="3" id="KW-1185">Reference proteome</keyword>
<reference evidence="2 3" key="1">
    <citation type="submission" date="2015-07" db="EMBL/GenBank/DDBJ databases">
        <title>Genome sequencing of Kibdelosporangium phytohabitans.</title>
        <authorList>
            <person name="Qin S."/>
            <person name="Xing K."/>
        </authorList>
    </citation>
    <scope>NUCLEOTIDE SEQUENCE [LARGE SCALE GENOMIC DNA]</scope>
    <source>
        <strain evidence="2 3">KLBMP1111</strain>
    </source>
</reference>
<dbReference type="Proteomes" id="UP000063699">
    <property type="component" value="Chromosome"/>
</dbReference>
<protein>
    <recommendedName>
        <fullName evidence="4">DUF3558 domain-containing protein</fullName>
    </recommendedName>
</protein>
<dbReference type="EMBL" id="CP012752">
    <property type="protein sequence ID" value="ALG07004.1"/>
    <property type="molecule type" value="Genomic_DNA"/>
</dbReference>
<proteinExistence type="predicted"/>
<gene>
    <name evidence="2" type="ORF">AOZ06_08750</name>
</gene>
<dbReference type="RefSeq" id="WP_054288975.1">
    <property type="nucleotide sequence ID" value="NZ_JADBEI010000001.1"/>
</dbReference>
<dbReference type="OrthoDB" id="3687320at2"/>
<feature type="region of interest" description="Disordered" evidence="1">
    <location>
        <begin position="94"/>
        <end position="123"/>
    </location>
</feature>
<accession>A0A0N9HQI7</accession>
<organism evidence="2 3">
    <name type="scientific">Kibdelosporangium phytohabitans</name>
    <dbReference type="NCBI Taxonomy" id="860235"/>
    <lineage>
        <taxon>Bacteria</taxon>
        <taxon>Bacillati</taxon>
        <taxon>Actinomycetota</taxon>
        <taxon>Actinomycetes</taxon>
        <taxon>Pseudonocardiales</taxon>
        <taxon>Pseudonocardiaceae</taxon>
        <taxon>Kibdelosporangium</taxon>
    </lineage>
</organism>
<feature type="compositionally biased region" description="Basic and acidic residues" evidence="1">
    <location>
        <begin position="176"/>
        <end position="195"/>
    </location>
</feature>